<gene>
    <name evidence="2" type="ORF">SCMC78_45360</name>
</gene>
<proteinExistence type="predicted"/>
<accession>A0AB33KMR2</accession>
<keyword evidence="1" id="KW-0732">Signal</keyword>
<name>A0AB33KMR2_9ACTN</name>
<sequence length="82" mass="8331">MSRSSLAQKQRRPARAAALVTGIALAVLTLSTGTASATTPAGHPPVADGLTRLVCTELAGVIGQLPPDSAPVRVCKLVNGWD</sequence>
<evidence type="ECO:0000256" key="1">
    <source>
        <dbReference type="SAM" id="SignalP"/>
    </source>
</evidence>
<dbReference type="AlphaFoldDB" id="A0AB33KMR2"/>
<protein>
    <submittedName>
        <fullName evidence="2">Uncharacterized protein</fullName>
    </submittedName>
</protein>
<feature type="signal peptide" evidence="1">
    <location>
        <begin position="1"/>
        <end position="37"/>
    </location>
</feature>
<evidence type="ECO:0000313" key="2">
    <source>
        <dbReference type="EMBL" id="BFP54729.1"/>
    </source>
</evidence>
<dbReference type="RefSeq" id="WP_319601357.1">
    <property type="nucleotide sequence ID" value="NZ_AP035884.1"/>
</dbReference>
<dbReference type="EMBL" id="AP035884">
    <property type="protein sequence ID" value="BFP54729.1"/>
    <property type="molecule type" value="Genomic_DNA"/>
</dbReference>
<dbReference type="KEGG" id="stcm:SCMC78_45360"/>
<feature type="chain" id="PRO_5044237870" evidence="1">
    <location>
        <begin position="38"/>
        <end position="82"/>
    </location>
</feature>
<organism evidence="2">
    <name type="scientific">Streptomyces sp. CMC78</name>
    <dbReference type="NCBI Taxonomy" id="3231512"/>
    <lineage>
        <taxon>Bacteria</taxon>
        <taxon>Bacillati</taxon>
        <taxon>Actinomycetota</taxon>
        <taxon>Actinomycetes</taxon>
        <taxon>Kitasatosporales</taxon>
        <taxon>Streptomycetaceae</taxon>
        <taxon>Streptomyces</taxon>
    </lineage>
</organism>
<reference evidence="2" key="1">
    <citation type="submission" date="2024-07" db="EMBL/GenBank/DDBJ databases">
        <title>Complete genome sequences of cellulolytic bacteria, Kitasatospora sp. CMC57 and Streptomyces sp. CMC78, isolated from Japanese agricultural soil.</title>
        <authorList>
            <person name="Hashimoto T."/>
            <person name="Ito M."/>
            <person name="Iwamoto M."/>
            <person name="Fukahori D."/>
            <person name="Shoda T."/>
            <person name="Sakoda M."/>
            <person name="Morohoshi T."/>
            <person name="Mitsuboshi M."/>
            <person name="Nishizawa T."/>
        </authorList>
    </citation>
    <scope>NUCLEOTIDE SEQUENCE</scope>
    <source>
        <strain evidence="2">CMC78</strain>
    </source>
</reference>